<keyword evidence="2" id="KW-1185">Reference proteome</keyword>
<name>A0AAV6TRE3_9ARAC</name>
<dbReference type="Gene3D" id="3.40.50.300">
    <property type="entry name" value="P-loop containing nucleotide triphosphate hydrolases"/>
    <property type="match status" value="1"/>
</dbReference>
<evidence type="ECO:0008006" key="3">
    <source>
        <dbReference type="Google" id="ProtNLM"/>
    </source>
</evidence>
<dbReference type="AlphaFoldDB" id="A0AAV6TRE3"/>
<sequence length="126" mass="14325">MKREGIPNSWTPIEPVCRQLSTGKRAPYQVVRRQFPIVPAEAITIHKSQGSTYSQVSLHAHLEDLISDQDILSFADVIATVENWSLYKDKFNIPGFECIQRTDGKPPRTPMGITTFKKNWTDGSFF</sequence>
<proteinExistence type="predicted"/>
<evidence type="ECO:0000313" key="2">
    <source>
        <dbReference type="Proteomes" id="UP000827092"/>
    </source>
</evidence>
<dbReference type="Proteomes" id="UP000827092">
    <property type="component" value="Unassembled WGS sequence"/>
</dbReference>
<gene>
    <name evidence="1" type="ORF">JTE90_014229</name>
</gene>
<dbReference type="InterPro" id="IPR027417">
    <property type="entry name" value="P-loop_NTPase"/>
</dbReference>
<comment type="caution">
    <text evidence="1">The sequence shown here is derived from an EMBL/GenBank/DDBJ whole genome shotgun (WGS) entry which is preliminary data.</text>
</comment>
<protein>
    <recommendedName>
        <fullName evidence="3">UvrD-like helicase C-terminal domain-containing protein</fullName>
    </recommendedName>
</protein>
<dbReference type="EMBL" id="JAFNEN010001217">
    <property type="protein sequence ID" value="KAG8174442.1"/>
    <property type="molecule type" value="Genomic_DNA"/>
</dbReference>
<dbReference type="SUPFAM" id="SSF52540">
    <property type="entry name" value="P-loop containing nucleoside triphosphate hydrolases"/>
    <property type="match status" value="1"/>
</dbReference>
<accession>A0AAV6TRE3</accession>
<organism evidence="1 2">
    <name type="scientific">Oedothorax gibbosus</name>
    <dbReference type="NCBI Taxonomy" id="931172"/>
    <lineage>
        <taxon>Eukaryota</taxon>
        <taxon>Metazoa</taxon>
        <taxon>Ecdysozoa</taxon>
        <taxon>Arthropoda</taxon>
        <taxon>Chelicerata</taxon>
        <taxon>Arachnida</taxon>
        <taxon>Araneae</taxon>
        <taxon>Araneomorphae</taxon>
        <taxon>Entelegynae</taxon>
        <taxon>Araneoidea</taxon>
        <taxon>Linyphiidae</taxon>
        <taxon>Erigoninae</taxon>
        <taxon>Oedothorax</taxon>
    </lineage>
</organism>
<reference evidence="1 2" key="1">
    <citation type="journal article" date="2022" name="Nat. Ecol. Evol.">
        <title>A masculinizing supergene underlies an exaggerated male reproductive morph in a spider.</title>
        <authorList>
            <person name="Hendrickx F."/>
            <person name="De Corte Z."/>
            <person name="Sonet G."/>
            <person name="Van Belleghem S.M."/>
            <person name="Kostlbacher S."/>
            <person name="Vangestel C."/>
        </authorList>
    </citation>
    <scope>NUCLEOTIDE SEQUENCE [LARGE SCALE GENOMIC DNA]</scope>
    <source>
        <strain evidence="1">W744_W776</strain>
    </source>
</reference>
<evidence type="ECO:0000313" key="1">
    <source>
        <dbReference type="EMBL" id="KAG8174442.1"/>
    </source>
</evidence>